<accession>A0A5E5BLF1</accession>
<gene>
    <name evidence="1" type="ORF">PSP31121_05114</name>
</gene>
<dbReference type="AlphaFoldDB" id="A0A5E5BLF1"/>
<evidence type="ECO:0000313" key="1">
    <source>
        <dbReference type="EMBL" id="VVE85170.1"/>
    </source>
</evidence>
<sequence length="51" mass="5966">MRQNDIRMARVYLAQARQFRMHSAFHATLLAWAAARRRKAMNATGQMELFA</sequence>
<protein>
    <submittedName>
        <fullName evidence="1">Uncharacterized protein</fullName>
    </submittedName>
</protein>
<proteinExistence type="predicted"/>
<dbReference type="Proteomes" id="UP000335538">
    <property type="component" value="Unassembled WGS sequence"/>
</dbReference>
<dbReference type="EMBL" id="CABPSR010000024">
    <property type="protein sequence ID" value="VVE85170.1"/>
    <property type="molecule type" value="Genomic_DNA"/>
</dbReference>
<organism evidence="1 2">
    <name type="scientific">Pandoraea sputorum</name>
    <dbReference type="NCBI Taxonomy" id="93222"/>
    <lineage>
        <taxon>Bacteria</taxon>
        <taxon>Pseudomonadati</taxon>
        <taxon>Pseudomonadota</taxon>
        <taxon>Betaproteobacteria</taxon>
        <taxon>Burkholderiales</taxon>
        <taxon>Burkholderiaceae</taxon>
        <taxon>Pandoraea</taxon>
    </lineage>
</organism>
<evidence type="ECO:0000313" key="2">
    <source>
        <dbReference type="Proteomes" id="UP000335538"/>
    </source>
</evidence>
<reference evidence="1 2" key="1">
    <citation type="submission" date="2019-08" db="EMBL/GenBank/DDBJ databases">
        <authorList>
            <person name="Peeters C."/>
        </authorList>
    </citation>
    <scope>NUCLEOTIDE SEQUENCE [LARGE SCALE GENOMIC DNA]</scope>
    <source>
        <strain evidence="1 2">LMG 31121</strain>
    </source>
</reference>
<name>A0A5E5BLF1_9BURK</name>